<feature type="chain" id="PRO_5001646609" description="Blue (type 1) copper domain-containing protein" evidence="1">
    <location>
        <begin position="19"/>
        <end position="179"/>
    </location>
</feature>
<dbReference type="Gene3D" id="2.60.40.420">
    <property type="entry name" value="Cupredoxins - blue copper proteins"/>
    <property type="match status" value="1"/>
</dbReference>
<dbReference type="PANTHER" id="PTHR34883:SF15">
    <property type="entry name" value="EXTRACELLULAR SERINE-RICH PROTEIN"/>
    <property type="match status" value="1"/>
</dbReference>
<keyword evidence="1" id="KW-0732">Signal</keyword>
<dbReference type="SUPFAM" id="SSF49503">
    <property type="entry name" value="Cupredoxins"/>
    <property type="match status" value="1"/>
</dbReference>
<dbReference type="STRING" id="685588.A0A067T9Y2"/>
<dbReference type="InterPro" id="IPR052953">
    <property type="entry name" value="Ser-rich/MCO-related"/>
</dbReference>
<dbReference type="EMBL" id="KL142378">
    <property type="protein sequence ID" value="KDR76719.1"/>
    <property type="molecule type" value="Genomic_DNA"/>
</dbReference>
<accession>A0A067T9Y2</accession>
<feature type="signal peptide" evidence="1">
    <location>
        <begin position="1"/>
        <end position="18"/>
    </location>
</feature>
<organism evidence="2 3">
    <name type="scientific">Galerina marginata (strain CBS 339.88)</name>
    <dbReference type="NCBI Taxonomy" id="685588"/>
    <lineage>
        <taxon>Eukaryota</taxon>
        <taxon>Fungi</taxon>
        <taxon>Dikarya</taxon>
        <taxon>Basidiomycota</taxon>
        <taxon>Agaricomycotina</taxon>
        <taxon>Agaricomycetes</taxon>
        <taxon>Agaricomycetidae</taxon>
        <taxon>Agaricales</taxon>
        <taxon>Agaricineae</taxon>
        <taxon>Strophariaceae</taxon>
        <taxon>Galerina</taxon>
    </lineage>
</organism>
<dbReference type="CDD" id="cd00920">
    <property type="entry name" value="Cupredoxin"/>
    <property type="match status" value="1"/>
</dbReference>
<dbReference type="OrthoDB" id="2331100at2759"/>
<dbReference type="HOGENOM" id="CLU_053381_7_2_1"/>
<evidence type="ECO:0000313" key="2">
    <source>
        <dbReference type="EMBL" id="KDR76719.1"/>
    </source>
</evidence>
<evidence type="ECO:0000313" key="3">
    <source>
        <dbReference type="Proteomes" id="UP000027222"/>
    </source>
</evidence>
<evidence type="ECO:0008006" key="4">
    <source>
        <dbReference type="Google" id="ProtNLM"/>
    </source>
</evidence>
<keyword evidence="3" id="KW-1185">Reference proteome</keyword>
<name>A0A067T9Y2_GALM3</name>
<gene>
    <name evidence="2" type="ORF">GALMADRAFT_96434</name>
</gene>
<protein>
    <recommendedName>
        <fullName evidence="4">Blue (type 1) copper domain-containing protein</fullName>
    </recommendedName>
</protein>
<proteinExistence type="predicted"/>
<reference evidence="3" key="1">
    <citation type="journal article" date="2014" name="Proc. Natl. Acad. Sci. U.S.A.">
        <title>Extensive sampling of basidiomycete genomes demonstrates inadequacy of the white-rot/brown-rot paradigm for wood decay fungi.</title>
        <authorList>
            <person name="Riley R."/>
            <person name="Salamov A.A."/>
            <person name="Brown D.W."/>
            <person name="Nagy L.G."/>
            <person name="Floudas D."/>
            <person name="Held B.W."/>
            <person name="Levasseur A."/>
            <person name="Lombard V."/>
            <person name="Morin E."/>
            <person name="Otillar R."/>
            <person name="Lindquist E.A."/>
            <person name="Sun H."/>
            <person name="LaButti K.M."/>
            <person name="Schmutz J."/>
            <person name="Jabbour D."/>
            <person name="Luo H."/>
            <person name="Baker S.E."/>
            <person name="Pisabarro A.G."/>
            <person name="Walton J.D."/>
            <person name="Blanchette R.A."/>
            <person name="Henrissat B."/>
            <person name="Martin F."/>
            <person name="Cullen D."/>
            <person name="Hibbett D.S."/>
            <person name="Grigoriev I.V."/>
        </authorList>
    </citation>
    <scope>NUCLEOTIDE SEQUENCE [LARGE SCALE GENOMIC DNA]</scope>
    <source>
        <strain evidence="3">CBS 339.88</strain>
    </source>
</reference>
<sequence>MILAAAVSALSLLSVASAQMKVQVGSVATAQGGIFQFIPNTLTAPNGTVITFQFIGAPGNHTVTQSTFTDPCDPAPGGFDSGWVFVPPTPALSATPEFNITITDDSKPIWFFCKQVTPAPGHCEVGMVGAINAPASGNTFSAFQGNAKAFKNTSGVREFHLVVVHHPHIITRNSKAKEA</sequence>
<dbReference type="Proteomes" id="UP000027222">
    <property type="component" value="Unassembled WGS sequence"/>
</dbReference>
<dbReference type="InterPro" id="IPR008972">
    <property type="entry name" value="Cupredoxin"/>
</dbReference>
<evidence type="ECO:0000256" key="1">
    <source>
        <dbReference type="SAM" id="SignalP"/>
    </source>
</evidence>
<dbReference type="AlphaFoldDB" id="A0A067T9Y2"/>
<dbReference type="PANTHER" id="PTHR34883">
    <property type="entry name" value="SERINE-RICH PROTEIN, PUTATIVE-RELATED-RELATED"/>
    <property type="match status" value="1"/>
</dbReference>